<gene>
    <name evidence="2" type="ORF">EGT74_13790</name>
</gene>
<reference evidence="2 3" key="1">
    <citation type="submission" date="2018-11" db="EMBL/GenBank/DDBJ databases">
        <title>Chitinophaga lutea sp.nov., isolate from arsenic contaminated soil.</title>
        <authorList>
            <person name="Zong Y."/>
        </authorList>
    </citation>
    <scope>NUCLEOTIDE SEQUENCE [LARGE SCALE GENOMIC DNA]</scope>
    <source>
        <strain evidence="2 3">ZY74</strain>
    </source>
</reference>
<proteinExistence type="predicted"/>
<evidence type="ECO:0000259" key="1">
    <source>
        <dbReference type="PROSITE" id="PS50042"/>
    </source>
</evidence>
<accession>A0A3N4Q100</accession>
<feature type="domain" description="Cyclic nucleotide-binding" evidence="1">
    <location>
        <begin position="16"/>
        <end position="115"/>
    </location>
</feature>
<evidence type="ECO:0000313" key="2">
    <source>
        <dbReference type="EMBL" id="RPE09927.1"/>
    </source>
</evidence>
<dbReference type="EMBL" id="RPDH01000002">
    <property type="protein sequence ID" value="RPE09927.1"/>
    <property type="molecule type" value="Genomic_DNA"/>
</dbReference>
<sequence length="193" mass="22622">MTEEPLIQHILRHIPLDEAEKALVLSLFSEKQLPKKAYLLRQGEVCKTENFIAAGCMRMYSTDANGQEHILTFGVEGWWISDLYSFFTGAPSAYSIDALEDTRLLQITRPALERLYEKVPRLERFFRILLQNAFVAHQHRIHQNLSFTAEQRYLEFRARYPLLEQRVSQKHLAAYLGITPEFLSTLRRKLARR</sequence>
<evidence type="ECO:0000313" key="3">
    <source>
        <dbReference type="Proteomes" id="UP000278351"/>
    </source>
</evidence>
<protein>
    <submittedName>
        <fullName evidence="2">Crp/Fnr family transcriptional regulator</fullName>
    </submittedName>
</protein>
<dbReference type="PROSITE" id="PS50042">
    <property type="entry name" value="CNMP_BINDING_3"/>
    <property type="match status" value="1"/>
</dbReference>
<dbReference type="OrthoDB" id="9152304at2"/>
<dbReference type="Pfam" id="PF00027">
    <property type="entry name" value="cNMP_binding"/>
    <property type="match status" value="1"/>
</dbReference>
<dbReference type="CDD" id="cd00038">
    <property type="entry name" value="CAP_ED"/>
    <property type="match status" value="1"/>
</dbReference>
<dbReference type="Gene3D" id="2.60.120.10">
    <property type="entry name" value="Jelly Rolls"/>
    <property type="match status" value="1"/>
</dbReference>
<organism evidence="2 3">
    <name type="scientific">Chitinophaga lutea</name>
    <dbReference type="NCBI Taxonomy" id="2488634"/>
    <lineage>
        <taxon>Bacteria</taxon>
        <taxon>Pseudomonadati</taxon>
        <taxon>Bacteroidota</taxon>
        <taxon>Chitinophagia</taxon>
        <taxon>Chitinophagales</taxon>
        <taxon>Chitinophagaceae</taxon>
        <taxon>Chitinophaga</taxon>
    </lineage>
</organism>
<keyword evidence="3" id="KW-1185">Reference proteome</keyword>
<dbReference type="Proteomes" id="UP000278351">
    <property type="component" value="Unassembled WGS sequence"/>
</dbReference>
<dbReference type="AlphaFoldDB" id="A0A3N4Q100"/>
<dbReference type="InterPro" id="IPR018490">
    <property type="entry name" value="cNMP-bd_dom_sf"/>
</dbReference>
<dbReference type="InterPro" id="IPR000595">
    <property type="entry name" value="cNMP-bd_dom"/>
</dbReference>
<dbReference type="InterPro" id="IPR014710">
    <property type="entry name" value="RmlC-like_jellyroll"/>
</dbReference>
<dbReference type="SUPFAM" id="SSF51206">
    <property type="entry name" value="cAMP-binding domain-like"/>
    <property type="match status" value="1"/>
</dbReference>
<dbReference type="SMART" id="SM00100">
    <property type="entry name" value="cNMP"/>
    <property type="match status" value="1"/>
</dbReference>
<comment type="caution">
    <text evidence="2">The sequence shown here is derived from an EMBL/GenBank/DDBJ whole genome shotgun (WGS) entry which is preliminary data.</text>
</comment>
<name>A0A3N4Q100_9BACT</name>